<evidence type="ECO:0000256" key="2">
    <source>
        <dbReference type="ARBA" id="ARBA00022695"/>
    </source>
</evidence>
<dbReference type="EMBL" id="JEMB01003246">
    <property type="protein sequence ID" value="KYF74612.1"/>
    <property type="molecule type" value="Genomic_DNA"/>
</dbReference>
<dbReference type="InterPro" id="IPR029044">
    <property type="entry name" value="Nucleotide-diphossugar_trans"/>
</dbReference>
<proteinExistence type="predicted"/>
<dbReference type="Proteomes" id="UP000075635">
    <property type="component" value="Unassembled WGS sequence"/>
</dbReference>
<dbReference type="InterPro" id="IPR025877">
    <property type="entry name" value="MobA-like_NTP_Trfase"/>
</dbReference>
<comment type="caution">
    <text evidence="4">The sequence shown here is derived from an EMBL/GenBank/DDBJ whole genome shotgun (WGS) entry which is preliminary data.</text>
</comment>
<evidence type="ECO:0000313" key="4">
    <source>
        <dbReference type="EMBL" id="KYF74612.1"/>
    </source>
</evidence>
<reference evidence="4 5" key="1">
    <citation type="submission" date="2014-02" db="EMBL/GenBank/DDBJ databases">
        <title>The small core and large imbalanced accessory genome model reveals a collaborative survival strategy of Sorangium cellulosum strains in nature.</title>
        <authorList>
            <person name="Han K."/>
            <person name="Peng R."/>
            <person name="Blom J."/>
            <person name="Li Y.-Z."/>
        </authorList>
    </citation>
    <scope>NUCLEOTIDE SEQUENCE [LARGE SCALE GENOMIC DNA]</scope>
    <source>
        <strain evidence="4 5">So0011-07</strain>
    </source>
</reference>
<evidence type="ECO:0000256" key="1">
    <source>
        <dbReference type="ARBA" id="ARBA00022679"/>
    </source>
</evidence>
<dbReference type="AlphaFoldDB" id="A0A150R308"/>
<dbReference type="PANTHER" id="PTHR43584:SF8">
    <property type="entry name" value="N-ACETYLMURAMATE ALPHA-1-PHOSPHATE URIDYLYLTRANSFERASE"/>
    <property type="match status" value="1"/>
</dbReference>
<dbReference type="SUPFAM" id="SSF53448">
    <property type="entry name" value="Nucleotide-diphospho-sugar transferases"/>
    <property type="match status" value="1"/>
</dbReference>
<dbReference type="GO" id="GO:0016779">
    <property type="term" value="F:nucleotidyltransferase activity"/>
    <property type="evidence" value="ECO:0007669"/>
    <property type="project" value="UniProtKB-KW"/>
</dbReference>
<keyword evidence="1 4" id="KW-0808">Transferase</keyword>
<dbReference type="Gene3D" id="3.90.550.10">
    <property type="entry name" value="Spore Coat Polysaccharide Biosynthesis Protein SpsA, Chain A"/>
    <property type="match status" value="1"/>
</dbReference>
<dbReference type="InterPro" id="IPR050065">
    <property type="entry name" value="GlmU-like"/>
</dbReference>
<gene>
    <name evidence="4" type="ORF">BE17_33240</name>
</gene>
<dbReference type="CDD" id="cd02523">
    <property type="entry name" value="PC_cytidylyltransferase"/>
    <property type="match status" value="1"/>
</dbReference>
<dbReference type="Pfam" id="PF12804">
    <property type="entry name" value="NTP_transf_3"/>
    <property type="match status" value="1"/>
</dbReference>
<keyword evidence="2" id="KW-0548">Nucleotidyltransferase</keyword>
<evidence type="ECO:0000313" key="5">
    <source>
        <dbReference type="Proteomes" id="UP000075635"/>
    </source>
</evidence>
<accession>A0A150R308</accession>
<feature type="domain" description="MobA-like NTP transferase" evidence="3">
    <location>
        <begin position="3"/>
        <end position="134"/>
    </location>
</feature>
<evidence type="ECO:0000259" key="3">
    <source>
        <dbReference type="Pfam" id="PF12804"/>
    </source>
</evidence>
<organism evidence="4 5">
    <name type="scientific">Sorangium cellulosum</name>
    <name type="common">Polyangium cellulosum</name>
    <dbReference type="NCBI Taxonomy" id="56"/>
    <lineage>
        <taxon>Bacteria</taxon>
        <taxon>Pseudomonadati</taxon>
        <taxon>Myxococcota</taxon>
        <taxon>Polyangia</taxon>
        <taxon>Polyangiales</taxon>
        <taxon>Polyangiaceae</taxon>
        <taxon>Sorangium</taxon>
    </lineage>
</organism>
<protein>
    <submittedName>
        <fullName evidence="4">Sugar nucleotidyltransferase</fullName>
    </submittedName>
</protein>
<sequence>MRAILLAAGRGRRLGRDAPKCLVSIDGKTLLERHLVNLAESGVTDLTIVVGFRREMIEEALGALRPRVKVELIHNPRFVHGSIVSLHAAAERLSQGGLWMDADVLYPAALLRRLVTSPHENCLLVDASSDETGEEMMVGVRAGRVLKIARRIGRDWDVAGETVGFAKVGAEGGRVMQRLLEEEVSAGHLDQEYEAAMDRAFQEVPFGVERVDDLPWTEIDFEEDIEKARQLARAAQA</sequence>
<dbReference type="PANTHER" id="PTHR43584">
    <property type="entry name" value="NUCLEOTIDYL TRANSFERASE"/>
    <property type="match status" value="1"/>
</dbReference>
<name>A0A150R308_SORCE</name>